<protein>
    <recommendedName>
        <fullName evidence="4">NAD(+) diphosphatase</fullName>
        <ecNumber evidence="4">3.6.1.22</ecNumber>
    </recommendedName>
</protein>
<evidence type="ECO:0000259" key="11">
    <source>
        <dbReference type="PROSITE" id="PS51462"/>
    </source>
</evidence>
<reference evidence="16" key="2">
    <citation type="submission" date="2015-02" db="EMBL/GenBank/DDBJ databases">
        <title>Physiological reanalysis, assessment of diazotrophy, and genome sequences of multiple isolates of Streptomyces thermoautotrophicus.</title>
        <authorList>
            <person name="MacKellar D.C."/>
            <person name="Lieber L."/>
            <person name="Norman J."/>
            <person name="Bolger A."/>
            <person name="Tobin C."/>
            <person name="Murray J.W."/>
            <person name="Friesen M."/>
            <person name="Prell J."/>
        </authorList>
    </citation>
    <scope>NUCLEOTIDE SEQUENCE [LARGE SCALE GENOMIC DNA]</scope>
    <source>
        <strain evidence="16">UBT1</strain>
    </source>
</reference>
<evidence type="ECO:0000256" key="5">
    <source>
        <dbReference type="ARBA" id="ARBA00022723"/>
    </source>
</evidence>
<evidence type="ECO:0000256" key="3">
    <source>
        <dbReference type="ARBA" id="ARBA00009595"/>
    </source>
</evidence>
<dbReference type="EMBL" id="LAXD01000001">
    <property type="protein sequence ID" value="KWW99327.1"/>
    <property type="molecule type" value="Genomic_DNA"/>
</dbReference>
<evidence type="ECO:0000313" key="16">
    <source>
        <dbReference type="Proteomes" id="UP000070598"/>
    </source>
</evidence>
<keyword evidence="8" id="KW-0520">NAD</keyword>
<dbReference type="InterPro" id="IPR015375">
    <property type="entry name" value="NADH_PPase-like_N"/>
</dbReference>
<reference evidence="12" key="4">
    <citation type="submission" date="2015-04" db="EMBL/GenBank/DDBJ databases">
        <title>Physiological reanalysis, assessment of diazotrophy, and genome sequences of multiple isolates of Streptomyces thermoautotrophicus.</title>
        <authorList>
            <person name="MacKellar D.C."/>
            <person name="Lieber L."/>
            <person name="Norman J."/>
            <person name="Bolger A."/>
            <person name="Tobin C."/>
            <person name="Murray J.W."/>
            <person name="Woodward J."/>
            <person name="Friesen M."/>
            <person name="Prell J."/>
        </authorList>
    </citation>
    <scope>NUCLEOTIDE SEQUENCE [LARGE SCALE GENOMIC DNA]</scope>
    <source>
        <strain evidence="12">H1</strain>
    </source>
</reference>
<dbReference type="RefSeq" id="WP_066884620.1">
    <property type="nucleotide sequence ID" value="NZ_JYIJ01000016.1"/>
</dbReference>
<evidence type="ECO:0000256" key="7">
    <source>
        <dbReference type="ARBA" id="ARBA00022842"/>
    </source>
</evidence>
<evidence type="ECO:0000313" key="13">
    <source>
        <dbReference type="EMBL" id="KWX04201.1"/>
    </source>
</evidence>
<dbReference type="EMBL" id="JYIK01000539">
    <property type="protein sequence ID" value="KWX10307.1"/>
    <property type="molecule type" value="Genomic_DNA"/>
</dbReference>
<dbReference type="InterPro" id="IPR049734">
    <property type="entry name" value="NudC-like_C"/>
</dbReference>
<dbReference type="InterPro" id="IPR000086">
    <property type="entry name" value="NUDIX_hydrolase_dom"/>
</dbReference>
<dbReference type="PANTHER" id="PTHR42904:SF6">
    <property type="entry name" value="NAD-CAPPED RNA HYDROLASE NUDT12"/>
    <property type="match status" value="1"/>
</dbReference>
<gene>
    <name evidence="12" type="ORF">LI90_961</name>
    <name evidence="13" type="ORF">TH66_10000</name>
    <name evidence="14" type="ORF">TR74_04395</name>
</gene>
<evidence type="ECO:0000256" key="9">
    <source>
        <dbReference type="ARBA" id="ARBA00023679"/>
    </source>
</evidence>
<dbReference type="CDD" id="cd03429">
    <property type="entry name" value="NUDIX_NADH_pyrophosphatase_Nudt13"/>
    <property type="match status" value="1"/>
</dbReference>
<dbReference type="EC" id="3.6.1.22" evidence="4"/>
<keyword evidence="6 10" id="KW-0378">Hydrolase</keyword>
<evidence type="ECO:0000256" key="2">
    <source>
        <dbReference type="ARBA" id="ARBA00001947"/>
    </source>
</evidence>
<dbReference type="InterPro" id="IPR020084">
    <property type="entry name" value="NUDIX_hydrolase_CS"/>
</dbReference>
<dbReference type="EMBL" id="JYIJ01000016">
    <property type="protein sequence ID" value="KWX04201.1"/>
    <property type="molecule type" value="Genomic_DNA"/>
</dbReference>
<feature type="domain" description="Nudix hydrolase" evidence="11">
    <location>
        <begin position="171"/>
        <end position="295"/>
    </location>
</feature>
<dbReference type="Proteomes" id="UP000070659">
    <property type="component" value="Unassembled WGS sequence"/>
</dbReference>
<dbReference type="GO" id="GO:0005829">
    <property type="term" value="C:cytosol"/>
    <property type="evidence" value="ECO:0007669"/>
    <property type="project" value="TreeGrafter"/>
</dbReference>
<dbReference type="GO" id="GO:0019677">
    <property type="term" value="P:NAD+ catabolic process"/>
    <property type="evidence" value="ECO:0007669"/>
    <property type="project" value="TreeGrafter"/>
</dbReference>
<evidence type="ECO:0000256" key="4">
    <source>
        <dbReference type="ARBA" id="ARBA00012381"/>
    </source>
</evidence>
<dbReference type="PATRIC" id="fig|1469144.10.peg.1079"/>
<comment type="similarity">
    <text evidence="3">Belongs to the Nudix hydrolase family. NudC subfamily.</text>
</comment>
<evidence type="ECO:0000313" key="17">
    <source>
        <dbReference type="Proteomes" id="UP000070659"/>
    </source>
</evidence>
<dbReference type="Pfam" id="PF09297">
    <property type="entry name" value="Zn_ribbon_NUD"/>
    <property type="match status" value="1"/>
</dbReference>
<organism evidence="12 15">
    <name type="scientific">Carbonactinospora thermoautotrophica</name>
    <dbReference type="NCBI Taxonomy" id="1469144"/>
    <lineage>
        <taxon>Bacteria</taxon>
        <taxon>Bacillati</taxon>
        <taxon>Actinomycetota</taxon>
        <taxon>Actinomycetes</taxon>
        <taxon>Kitasatosporales</taxon>
        <taxon>Carbonactinosporaceae</taxon>
        <taxon>Carbonactinospora</taxon>
    </lineage>
</organism>
<evidence type="ECO:0000256" key="8">
    <source>
        <dbReference type="ARBA" id="ARBA00023027"/>
    </source>
</evidence>
<dbReference type="STRING" id="1469144.LI90_961"/>
<comment type="cofactor">
    <cofactor evidence="2">
        <name>Zn(2+)</name>
        <dbReference type="ChEBI" id="CHEBI:29105"/>
    </cofactor>
</comment>
<comment type="caution">
    <text evidence="12">The sequence shown here is derived from an EMBL/GenBank/DDBJ whole genome shotgun (WGS) entry which is preliminary data.</text>
</comment>
<keyword evidence="15" id="KW-1185">Reference proteome</keyword>
<dbReference type="Gene3D" id="3.90.79.10">
    <property type="entry name" value="Nucleoside Triphosphate Pyrophosphohydrolase"/>
    <property type="match status" value="1"/>
</dbReference>
<dbReference type="Gene3D" id="3.90.79.20">
    <property type="match status" value="1"/>
</dbReference>
<dbReference type="OrthoDB" id="9791656at2"/>
<evidence type="ECO:0000313" key="12">
    <source>
        <dbReference type="EMBL" id="KWW99327.1"/>
    </source>
</evidence>
<evidence type="ECO:0000313" key="14">
    <source>
        <dbReference type="EMBL" id="KWX10307.1"/>
    </source>
</evidence>
<dbReference type="GO" id="GO:0035529">
    <property type="term" value="F:NADH pyrophosphatase activity"/>
    <property type="evidence" value="ECO:0007669"/>
    <property type="project" value="TreeGrafter"/>
</dbReference>
<reference evidence="13 17" key="1">
    <citation type="submission" date="2015-02" db="EMBL/GenBank/DDBJ databases">
        <title>Physiological reanalysis, assessment of diazotrophy, and genome sequences of multiple isolates of Streptomyces thermoautotrophicus.</title>
        <authorList>
            <person name="MacKellar D.C."/>
            <person name="Lieber L."/>
            <person name="Norman J."/>
            <person name="Bolger A."/>
            <person name="Tobin C."/>
            <person name="Murray J.W."/>
            <person name="Prell J."/>
        </authorList>
    </citation>
    <scope>NUCLEOTIDE SEQUENCE [LARGE SCALE GENOMIC DNA]</scope>
    <source>
        <strain evidence="13 17">UBT1</strain>
    </source>
</reference>
<dbReference type="AlphaFoldDB" id="A0A132MN87"/>
<dbReference type="NCBIfam" id="NF001299">
    <property type="entry name" value="PRK00241.1"/>
    <property type="match status" value="1"/>
</dbReference>
<name>A0A132MN87_9ACTN</name>
<dbReference type="InterPro" id="IPR015797">
    <property type="entry name" value="NUDIX_hydrolase-like_dom_sf"/>
</dbReference>
<dbReference type="InterPro" id="IPR015376">
    <property type="entry name" value="Znr_NADH_PPase"/>
</dbReference>
<evidence type="ECO:0000313" key="15">
    <source>
        <dbReference type="Proteomes" id="UP000070188"/>
    </source>
</evidence>
<dbReference type="SUPFAM" id="SSF55811">
    <property type="entry name" value="Nudix"/>
    <property type="match status" value="1"/>
</dbReference>
<keyword evidence="5" id="KW-0479">Metal-binding</keyword>
<dbReference type="InterPro" id="IPR050241">
    <property type="entry name" value="NAD-cap_RNA_hydrolase_NudC"/>
</dbReference>
<evidence type="ECO:0000256" key="10">
    <source>
        <dbReference type="RuleBase" id="RU003476"/>
    </source>
</evidence>
<dbReference type="GO" id="GO:0006742">
    <property type="term" value="P:NADP+ catabolic process"/>
    <property type="evidence" value="ECO:0007669"/>
    <property type="project" value="TreeGrafter"/>
</dbReference>
<dbReference type="Proteomes" id="UP000070598">
    <property type="component" value="Unassembled WGS sequence"/>
</dbReference>
<dbReference type="PROSITE" id="PS51462">
    <property type="entry name" value="NUDIX"/>
    <property type="match status" value="1"/>
</dbReference>
<dbReference type="GO" id="GO:0046872">
    <property type="term" value="F:metal ion binding"/>
    <property type="evidence" value="ECO:0007669"/>
    <property type="project" value="UniProtKB-KW"/>
</dbReference>
<evidence type="ECO:0000256" key="6">
    <source>
        <dbReference type="ARBA" id="ARBA00022801"/>
    </source>
</evidence>
<dbReference type="Proteomes" id="UP000070188">
    <property type="component" value="Unassembled WGS sequence"/>
</dbReference>
<evidence type="ECO:0000256" key="1">
    <source>
        <dbReference type="ARBA" id="ARBA00001946"/>
    </source>
</evidence>
<keyword evidence="7" id="KW-0460">Magnesium</keyword>
<dbReference type="PANTHER" id="PTHR42904">
    <property type="entry name" value="NUDIX HYDROLASE, NUDC SUBFAMILY"/>
    <property type="match status" value="1"/>
</dbReference>
<dbReference type="Pfam" id="PF00293">
    <property type="entry name" value="NUDIX"/>
    <property type="match status" value="1"/>
</dbReference>
<dbReference type="PRINTS" id="PR00502">
    <property type="entry name" value="NUDIXFAMILY"/>
</dbReference>
<dbReference type="InterPro" id="IPR020476">
    <property type="entry name" value="Nudix_hydrolase"/>
</dbReference>
<reference evidence="15" key="3">
    <citation type="submission" date="2015-04" db="EMBL/GenBank/DDBJ databases">
        <title>Physiological reanalysis, assessment of diazotrophy, and genome sequences of multiple isolates of Streptomyces thermoautotrophicus.</title>
        <authorList>
            <person name="MacKellar D.C."/>
            <person name="Lieber L."/>
            <person name="Norman J."/>
            <person name="Bolger A."/>
            <person name="Tobin C."/>
            <person name="Murray J.W."/>
            <person name="Chang R."/>
            <person name="Ford T."/>
            <person name="Nguyen P.Q."/>
            <person name="Woodward J."/>
            <person name="Permingeat H."/>
            <person name="Joshi N.S."/>
            <person name="Silver P.A."/>
            <person name="Usadel B."/>
            <person name="Rutherford A.W."/>
            <person name="Friesen M."/>
            <person name="Prell J."/>
        </authorList>
    </citation>
    <scope>NUCLEOTIDE SEQUENCE [LARGE SCALE GENOMIC DNA]</scope>
    <source>
        <strain evidence="15">H1</strain>
    </source>
</reference>
<accession>A0A132MN87</accession>
<dbReference type="PROSITE" id="PS00893">
    <property type="entry name" value="NUDIX_BOX"/>
    <property type="match status" value="1"/>
</dbReference>
<sequence length="314" mass="34403">MSDLSGVPLALSRAGHDRVAARRADEAWLRSAWKDPATRVLLVAHGKTLVVDADPPSLLLVSPDEAPDGLRYLLGTDAEGVVYFAVGVEELPDGHVPVVLGDDRRGEVRVAGIRQVGAALDARDAGLLVHAVALDNWHRTHRFCARCGHPTQPVNAGHVRRCPDCGAEHFPRTDPAVIMLVVDDADRALLARQPSWPDRRYSILAGFVEPGESLEQAVAREVAEEVGITVGEVTYRASQPWPFPSSLMLGFRARAVTSEVRVGEDEISEARWFSRAELRRAMAAGEVLLPGRVSISRVLIEEWYGEELPAENRW</sequence>
<comment type="catalytic activity">
    <reaction evidence="9">
        <text>a 5'-end NAD(+)-phospho-ribonucleoside in mRNA + H2O = a 5'-end phospho-adenosine-phospho-ribonucleoside in mRNA + beta-nicotinamide D-ribonucleotide + 2 H(+)</text>
        <dbReference type="Rhea" id="RHEA:60876"/>
        <dbReference type="Rhea" id="RHEA-COMP:15698"/>
        <dbReference type="Rhea" id="RHEA-COMP:15719"/>
        <dbReference type="ChEBI" id="CHEBI:14649"/>
        <dbReference type="ChEBI" id="CHEBI:15377"/>
        <dbReference type="ChEBI" id="CHEBI:15378"/>
        <dbReference type="ChEBI" id="CHEBI:144029"/>
        <dbReference type="ChEBI" id="CHEBI:144051"/>
    </reaction>
    <physiologicalReaction direction="left-to-right" evidence="9">
        <dbReference type="Rhea" id="RHEA:60877"/>
    </physiologicalReaction>
</comment>
<comment type="cofactor">
    <cofactor evidence="1">
        <name>Mg(2+)</name>
        <dbReference type="ChEBI" id="CHEBI:18420"/>
    </cofactor>
</comment>
<dbReference type="Pfam" id="PF09296">
    <property type="entry name" value="NUDIX-like"/>
    <property type="match status" value="1"/>
</dbReference>
<proteinExistence type="inferred from homology"/>